<dbReference type="EMBL" id="DUFJ01000054">
    <property type="protein sequence ID" value="HIH33039.1"/>
    <property type="molecule type" value="Genomic_DNA"/>
</dbReference>
<dbReference type="Proteomes" id="UP000527315">
    <property type="component" value="Unassembled WGS sequence"/>
</dbReference>
<comment type="caution">
    <text evidence="2">The sequence shown here is derived from an EMBL/GenBank/DDBJ whole genome shotgun (WGS) entry which is preliminary data.</text>
</comment>
<accession>A0A7J4KV94</accession>
<keyword evidence="1" id="KW-0472">Membrane</keyword>
<proteinExistence type="predicted"/>
<keyword evidence="1" id="KW-1133">Transmembrane helix</keyword>
<organism evidence="2 3">
    <name type="scientific">Candidatus Iainarchaeum sp</name>
    <dbReference type="NCBI Taxonomy" id="3101447"/>
    <lineage>
        <taxon>Archaea</taxon>
        <taxon>Candidatus Iainarchaeota</taxon>
        <taxon>Candidatus Iainarchaeia</taxon>
        <taxon>Candidatus Iainarchaeales</taxon>
        <taxon>Candidatus Iainarchaeaceae</taxon>
        <taxon>Candidatus Iainarchaeum</taxon>
    </lineage>
</organism>
<evidence type="ECO:0000256" key="1">
    <source>
        <dbReference type="SAM" id="Phobius"/>
    </source>
</evidence>
<feature type="transmembrane region" description="Helical" evidence="1">
    <location>
        <begin position="41"/>
        <end position="58"/>
    </location>
</feature>
<reference evidence="3" key="1">
    <citation type="journal article" date="2020" name="bioRxiv">
        <title>A rank-normalized archaeal taxonomy based on genome phylogeny resolves widespread incomplete and uneven classifications.</title>
        <authorList>
            <person name="Rinke C."/>
            <person name="Chuvochina M."/>
            <person name="Mussig A.J."/>
            <person name="Chaumeil P.-A."/>
            <person name="Waite D.W."/>
            <person name="Whitman W.B."/>
            <person name="Parks D.H."/>
            <person name="Hugenholtz P."/>
        </authorList>
    </citation>
    <scope>NUCLEOTIDE SEQUENCE [LARGE SCALE GENOMIC DNA]</scope>
</reference>
<feature type="transmembrane region" description="Helical" evidence="1">
    <location>
        <begin position="6"/>
        <end position="34"/>
    </location>
</feature>
<evidence type="ECO:0000313" key="2">
    <source>
        <dbReference type="EMBL" id="HIH33039.1"/>
    </source>
</evidence>
<name>A0A7J4KV94_9ARCH</name>
<sequence length="121" mass="12868">MDYFNLLIGILLVFLAFQLKQDWIVFLIVIVLIITMKSFTGSILLIAVSAFLYFFAAGSSLKDFFLPVLGVLVAIAVIAHLKQKQKPAEMFPGDAFGSYGGMDDLGGGGYGGYGGLGGGGY</sequence>
<gene>
    <name evidence="2" type="ORF">HA227_02180</name>
</gene>
<feature type="transmembrane region" description="Helical" evidence="1">
    <location>
        <begin position="64"/>
        <end position="81"/>
    </location>
</feature>
<keyword evidence="1" id="KW-0812">Transmembrane</keyword>
<dbReference type="AlphaFoldDB" id="A0A7J4KV94"/>
<evidence type="ECO:0000313" key="3">
    <source>
        <dbReference type="Proteomes" id="UP000527315"/>
    </source>
</evidence>
<protein>
    <submittedName>
        <fullName evidence="2">Uncharacterized protein</fullName>
    </submittedName>
</protein>